<dbReference type="Proteomes" id="UP000238493">
    <property type="component" value="Unassembled WGS sequence"/>
</dbReference>
<evidence type="ECO:0000313" key="1">
    <source>
        <dbReference type="EMBL" id="PQA71651.1"/>
    </source>
</evidence>
<sequence length="59" mass="6776">MPSVSGFFISDFLWADQAVDQTMPFLGPSFRPTFPAQLQLLPHSLGHHRFLFFSMFELS</sequence>
<gene>
    <name evidence="1" type="ORF">C3731_20795</name>
</gene>
<name>A0A2S7IUG0_9HYPH</name>
<organism evidence="1 2">
    <name type="scientific">Brucella oryzae</name>
    <dbReference type="NCBI Taxonomy" id="335286"/>
    <lineage>
        <taxon>Bacteria</taxon>
        <taxon>Pseudomonadati</taxon>
        <taxon>Pseudomonadota</taxon>
        <taxon>Alphaproteobacteria</taxon>
        <taxon>Hyphomicrobiales</taxon>
        <taxon>Brucellaceae</taxon>
        <taxon>Brucella/Ochrobactrum group</taxon>
        <taxon>Brucella</taxon>
    </lineage>
</organism>
<keyword evidence="2" id="KW-1185">Reference proteome</keyword>
<protein>
    <submittedName>
        <fullName evidence="1">Uncharacterized protein</fullName>
    </submittedName>
</protein>
<dbReference type="AlphaFoldDB" id="A0A2S7IUG0"/>
<proteinExistence type="predicted"/>
<comment type="caution">
    <text evidence="1">The sequence shown here is derived from an EMBL/GenBank/DDBJ whole genome shotgun (WGS) entry which is preliminary data.</text>
</comment>
<reference evidence="1 2" key="1">
    <citation type="submission" date="2018-02" db="EMBL/GenBank/DDBJ databases">
        <title>Draft genome sequence of Ochrobactrum oryzae found in Brazil.</title>
        <authorList>
            <person name="Cerdeira L."/>
            <person name="Andrade F."/>
            <person name="Zacariotto T."/>
            <person name="Barbosa B."/>
            <person name="Santos S."/>
            <person name="Cassetari V."/>
            <person name="Lincopan N."/>
        </authorList>
    </citation>
    <scope>NUCLEOTIDE SEQUENCE [LARGE SCALE GENOMIC DNA]</scope>
    <source>
        <strain evidence="1 2">OA447</strain>
    </source>
</reference>
<evidence type="ECO:0000313" key="2">
    <source>
        <dbReference type="Proteomes" id="UP000238493"/>
    </source>
</evidence>
<dbReference type="EMBL" id="PTRC01000053">
    <property type="protein sequence ID" value="PQA71651.1"/>
    <property type="molecule type" value="Genomic_DNA"/>
</dbReference>
<accession>A0A2S7IUG0</accession>